<dbReference type="Gene3D" id="2.160.20.80">
    <property type="entry name" value="E3 ubiquitin-protein ligase SopA"/>
    <property type="match status" value="1"/>
</dbReference>
<dbReference type="Pfam" id="PF00805">
    <property type="entry name" value="Pentapeptide"/>
    <property type="match status" value="1"/>
</dbReference>
<dbReference type="InterPro" id="IPR001646">
    <property type="entry name" value="5peptide_repeat"/>
</dbReference>
<name>A0ABR8E360_9NOSO</name>
<dbReference type="SUPFAM" id="SSF141571">
    <property type="entry name" value="Pentapeptide repeat-like"/>
    <property type="match status" value="1"/>
</dbReference>
<keyword evidence="2" id="KW-1185">Reference proteome</keyword>
<protein>
    <submittedName>
        <fullName evidence="1">Pentapeptide repeat-containing protein</fullName>
    </submittedName>
</protein>
<evidence type="ECO:0000313" key="1">
    <source>
        <dbReference type="EMBL" id="MBD2535527.1"/>
    </source>
</evidence>
<sequence>MFISAMLNEEHNAWLKKGVQAWNEWKLKKSGIITDLSKANLMGADLGEANLMGADLRWANLSRPLAKVLFARGRKG</sequence>
<gene>
    <name evidence="1" type="ORF">H6G97_41515</name>
</gene>
<reference evidence="1 2" key="1">
    <citation type="journal article" date="2020" name="ISME J.">
        <title>Comparative genomics reveals insights into cyanobacterial evolution and habitat adaptation.</title>
        <authorList>
            <person name="Chen M.Y."/>
            <person name="Teng W.K."/>
            <person name="Zhao L."/>
            <person name="Hu C.X."/>
            <person name="Zhou Y.K."/>
            <person name="Han B.P."/>
            <person name="Song L.R."/>
            <person name="Shu W.S."/>
        </authorList>
    </citation>
    <scope>NUCLEOTIDE SEQUENCE [LARGE SCALE GENOMIC DNA]</scope>
    <source>
        <strain evidence="1 2">FACHB-838</strain>
    </source>
</reference>
<dbReference type="EMBL" id="JACJSI010000289">
    <property type="protein sequence ID" value="MBD2535527.1"/>
    <property type="molecule type" value="Genomic_DNA"/>
</dbReference>
<evidence type="ECO:0000313" key="2">
    <source>
        <dbReference type="Proteomes" id="UP000623440"/>
    </source>
</evidence>
<accession>A0ABR8E360</accession>
<comment type="caution">
    <text evidence="1">The sequence shown here is derived from an EMBL/GenBank/DDBJ whole genome shotgun (WGS) entry which is preliminary data.</text>
</comment>
<organism evidence="1 2">
    <name type="scientific">Nostoc flagelliforme FACHB-838</name>
    <dbReference type="NCBI Taxonomy" id="2692904"/>
    <lineage>
        <taxon>Bacteria</taxon>
        <taxon>Bacillati</taxon>
        <taxon>Cyanobacteriota</taxon>
        <taxon>Cyanophyceae</taxon>
        <taxon>Nostocales</taxon>
        <taxon>Nostocaceae</taxon>
        <taxon>Nostoc</taxon>
    </lineage>
</organism>
<dbReference type="Proteomes" id="UP000623440">
    <property type="component" value="Unassembled WGS sequence"/>
</dbReference>
<proteinExistence type="predicted"/>
<dbReference type="RefSeq" id="WP_190946347.1">
    <property type="nucleotide sequence ID" value="NZ_JACJSI010000289.1"/>
</dbReference>